<dbReference type="AlphaFoldDB" id="A0A2S3WBD8"/>
<comment type="caution">
    <text evidence="1">The sequence shown here is derived from an EMBL/GenBank/DDBJ whole genome shotgun (WGS) entry which is preliminary data.</text>
</comment>
<sequence>MSLGEFLPGITLPAQVHGLLRQRLSEIEVSDTPTNCLIAQVRAESLVEALAAMKAVSKEGCERLFKIIMHSAGARLEELNGPV</sequence>
<name>A0A2S3WBD8_PSEPU</name>
<dbReference type="EMBL" id="MIND01000018">
    <property type="protein sequence ID" value="POF88235.1"/>
    <property type="molecule type" value="Genomic_DNA"/>
</dbReference>
<evidence type="ECO:0000313" key="1">
    <source>
        <dbReference type="EMBL" id="POF88235.1"/>
    </source>
</evidence>
<reference evidence="1 2" key="2">
    <citation type="submission" date="2018-03" db="EMBL/GenBank/DDBJ databases">
        <title>Draft genome of Pseudomonas putida strain KT-27.</title>
        <authorList>
            <person name="Yoshizawa S."/>
            <person name="Khan N.H."/>
            <person name="Nishimura M."/>
            <person name="Chiura H.X."/>
            <person name="Ogura Y."/>
            <person name="Hayashi T."/>
            <person name="Kogure K."/>
        </authorList>
    </citation>
    <scope>NUCLEOTIDE SEQUENCE [LARGE SCALE GENOMIC DNA]</scope>
    <source>
        <strain evidence="1 2">KT-27</strain>
    </source>
</reference>
<protein>
    <submittedName>
        <fullName evidence="1">Uncharacterized protein</fullName>
    </submittedName>
</protein>
<proteinExistence type="predicted"/>
<evidence type="ECO:0000313" key="2">
    <source>
        <dbReference type="Proteomes" id="UP000237194"/>
    </source>
</evidence>
<accession>A0A2S3WBD8</accession>
<gene>
    <name evidence="1" type="ORF">BGP80_09745</name>
</gene>
<reference evidence="1 2" key="1">
    <citation type="submission" date="2016-08" db="EMBL/GenBank/DDBJ databases">
        <authorList>
            <person name="Seilhamer J.J."/>
        </authorList>
    </citation>
    <scope>NUCLEOTIDE SEQUENCE [LARGE SCALE GENOMIC DNA]</scope>
    <source>
        <strain evidence="1 2">KT-27</strain>
    </source>
</reference>
<organism evidence="1 2">
    <name type="scientific">Pseudomonas putida</name>
    <name type="common">Arthrobacter siderocapsulatus</name>
    <dbReference type="NCBI Taxonomy" id="303"/>
    <lineage>
        <taxon>Bacteria</taxon>
        <taxon>Pseudomonadati</taxon>
        <taxon>Pseudomonadota</taxon>
        <taxon>Gammaproteobacteria</taxon>
        <taxon>Pseudomonadales</taxon>
        <taxon>Pseudomonadaceae</taxon>
        <taxon>Pseudomonas</taxon>
    </lineage>
</organism>
<dbReference type="Proteomes" id="UP000237194">
    <property type="component" value="Unassembled WGS sequence"/>
</dbReference>